<organism evidence="4 5">
    <name type="scientific">Pedobacter miscanthi</name>
    <dbReference type="NCBI Taxonomy" id="2259170"/>
    <lineage>
        <taxon>Bacteria</taxon>
        <taxon>Pseudomonadati</taxon>
        <taxon>Bacteroidota</taxon>
        <taxon>Sphingobacteriia</taxon>
        <taxon>Sphingobacteriales</taxon>
        <taxon>Sphingobacteriaceae</taxon>
        <taxon>Pedobacter</taxon>
    </lineage>
</organism>
<reference evidence="4 5" key="1">
    <citation type="submission" date="2018-07" db="EMBL/GenBank/DDBJ databases">
        <title>A draft genome of a endophytic bacteria, a new species of Pedobacter.</title>
        <authorList>
            <person name="Zhang Z.D."/>
            <person name="Chen Z.J."/>
        </authorList>
    </citation>
    <scope>NUCLEOTIDE SEQUENCE [LARGE SCALE GENOMIC DNA]</scope>
    <source>
        <strain evidence="4 5">RS10</strain>
    </source>
</reference>
<dbReference type="Gene3D" id="1.10.10.60">
    <property type="entry name" value="Homeodomain-like"/>
    <property type="match status" value="1"/>
</dbReference>
<name>A0A366KZU2_9SPHI</name>
<dbReference type="InterPro" id="IPR009057">
    <property type="entry name" value="Homeodomain-like_sf"/>
</dbReference>
<dbReference type="GO" id="GO:0043565">
    <property type="term" value="F:sequence-specific DNA binding"/>
    <property type="evidence" value="ECO:0007669"/>
    <property type="project" value="InterPro"/>
</dbReference>
<dbReference type="PROSITE" id="PS01124">
    <property type="entry name" value="HTH_ARAC_FAMILY_2"/>
    <property type="match status" value="1"/>
</dbReference>
<protein>
    <recommendedName>
        <fullName evidence="3">HTH araC/xylS-type domain-containing protein</fullName>
    </recommendedName>
</protein>
<dbReference type="EMBL" id="QNQU01000010">
    <property type="protein sequence ID" value="RBQ06759.1"/>
    <property type="molecule type" value="Genomic_DNA"/>
</dbReference>
<dbReference type="GO" id="GO:0003700">
    <property type="term" value="F:DNA-binding transcription factor activity"/>
    <property type="evidence" value="ECO:0007669"/>
    <property type="project" value="InterPro"/>
</dbReference>
<dbReference type="SUPFAM" id="SSF46689">
    <property type="entry name" value="Homeodomain-like"/>
    <property type="match status" value="1"/>
</dbReference>
<keyword evidence="1" id="KW-0805">Transcription regulation</keyword>
<comment type="caution">
    <text evidence="4">The sequence shown here is derived from an EMBL/GenBank/DDBJ whole genome shotgun (WGS) entry which is preliminary data.</text>
</comment>
<evidence type="ECO:0000313" key="5">
    <source>
        <dbReference type="Proteomes" id="UP000252081"/>
    </source>
</evidence>
<evidence type="ECO:0000259" key="3">
    <source>
        <dbReference type="PROSITE" id="PS01124"/>
    </source>
</evidence>
<dbReference type="OrthoDB" id="121508at2"/>
<dbReference type="Pfam" id="PF12833">
    <property type="entry name" value="HTH_18"/>
    <property type="match status" value="1"/>
</dbReference>
<keyword evidence="5" id="KW-1185">Reference proteome</keyword>
<proteinExistence type="predicted"/>
<evidence type="ECO:0000313" key="4">
    <source>
        <dbReference type="EMBL" id="RBQ06759.1"/>
    </source>
</evidence>
<gene>
    <name evidence="4" type="ORF">DRW42_13365</name>
</gene>
<feature type="domain" description="HTH araC/xylS-type" evidence="3">
    <location>
        <begin position="1"/>
        <end position="53"/>
    </location>
</feature>
<keyword evidence="2" id="KW-0804">Transcription</keyword>
<sequence length="57" mass="6758">MEKLRLECAKRLLEDSGESLELISRQCGFSGVDNMRKIFLRNFKTTPFEYRNLFGRI</sequence>
<evidence type="ECO:0000256" key="1">
    <source>
        <dbReference type="ARBA" id="ARBA00023015"/>
    </source>
</evidence>
<dbReference type="InterPro" id="IPR018060">
    <property type="entry name" value="HTH_AraC"/>
</dbReference>
<dbReference type="Proteomes" id="UP000252081">
    <property type="component" value="Unassembled WGS sequence"/>
</dbReference>
<dbReference type="AlphaFoldDB" id="A0A366KZU2"/>
<evidence type="ECO:0000256" key="2">
    <source>
        <dbReference type="ARBA" id="ARBA00023163"/>
    </source>
</evidence>
<accession>A0A366KZU2</accession>